<comment type="caution">
    <text evidence="1">The sequence shown here is derived from an EMBL/GenBank/DDBJ whole genome shotgun (WGS) entry which is preliminary data.</text>
</comment>
<gene>
    <name evidence="1" type="ORF">POCTA_138.1.T0720117</name>
</gene>
<evidence type="ECO:0000313" key="1">
    <source>
        <dbReference type="EMBL" id="CAD8179090.1"/>
    </source>
</evidence>
<protein>
    <submittedName>
        <fullName evidence="1">Uncharacterized protein</fullName>
    </submittedName>
</protein>
<accession>A0A8S1VPE8</accession>
<dbReference type="AlphaFoldDB" id="A0A8S1VPE8"/>
<sequence length="49" mass="6010">MKDNQNQFDNQDFQTEFQGQEYQAITERIGEVLRHKVTRLINQFVKYFI</sequence>
<dbReference type="Proteomes" id="UP000683925">
    <property type="component" value="Unassembled WGS sequence"/>
</dbReference>
<keyword evidence="2" id="KW-1185">Reference proteome</keyword>
<evidence type="ECO:0000313" key="2">
    <source>
        <dbReference type="Proteomes" id="UP000683925"/>
    </source>
</evidence>
<reference evidence="1" key="1">
    <citation type="submission" date="2021-01" db="EMBL/GenBank/DDBJ databases">
        <authorList>
            <consortium name="Genoscope - CEA"/>
            <person name="William W."/>
        </authorList>
    </citation>
    <scope>NUCLEOTIDE SEQUENCE</scope>
</reference>
<dbReference type="EMBL" id="CAJJDP010000071">
    <property type="protein sequence ID" value="CAD8179090.1"/>
    <property type="molecule type" value="Genomic_DNA"/>
</dbReference>
<name>A0A8S1VPE8_PAROT</name>
<proteinExistence type="predicted"/>
<organism evidence="1 2">
    <name type="scientific">Paramecium octaurelia</name>
    <dbReference type="NCBI Taxonomy" id="43137"/>
    <lineage>
        <taxon>Eukaryota</taxon>
        <taxon>Sar</taxon>
        <taxon>Alveolata</taxon>
        <taxon>Ciliophora</taxon>
        <taxon>Intramacronucleata</taxon>
        <taxon>Oligohymenophorea</taxon>
        <taxon>Peniculida</taxon>
        <taxon>Parameciidae</taxon>
        <taxon>Paramecium</taxon>
    </lineage>
</organism>